<evidence type="ECO:0000313" key="3">
    <source>
        <dbReference type="Proteomes" id="UP000092583"/>
    </source>
</evidence>
<name>A0A1B9IZK1_9TREE</name>
<dbReference type="AlphaFoldDB" id="A0A1B9IZK1"/>
<keyword evidence="3" id="KW-1185">Reference proteome</keyword>
<feature type="region of interest" description="Disordered" evidence="1">
    <location>
        <begin position="67"/>
        <end position="111"/>
    </location>
</feature>
<organism evidence="2 3">
    <name type="scientific">Kwoniella mangroviensis CBS 10435</name>
    <dbReference type="NCBI Taxonomy" id="1331196"/>
    <lineage>
        <taxon>Eukaryota</taxon>
        <taxon>Fungi</taxon>
        <taxon>Dikarya</taxon>
        <taxon>Basidiomycota</taxon>
        <taxon>Agaricomycotina</taxon>
        <taxon>Tremellomycetes</taxon>
        <taxon>Tremellales</taxon>
        <taxon>Cryptococcaceae</taxon>
        <taxon>Kwoniella</taxon>
    </lineage>
</organism>
<dbReference type="Proteomes" id="UP000092583">
    <property type="component" value="Unassembled WGS sequence"/>
</dbReference>
<gene>
    <name evidence="2" type="ORF">L486_00600</name>
</gene>
<evidence type="ECO:0000256" key="1">
    <source>
        <dbReference type="SAM" id="MobiDB-lite"/>
    </source>
</evidence>
<accession>A0A1B9IZK1</accession>
<feature type="compositionally biased region" description="Acidic residues" evidence="1">
    <location>
        <begin position="80"/>
        <end position="90"/>
    </location>
</feature>
<proteinExistence type="predicted"/>
<reference evidence="2 3" key="1">
    <citation type="submission" date="2013-07" db="EMBL/GenBank/DDBJ databases">
        <title>The Genome Sequence of Kwoniella mangroviensis CBS10435.</title>
        <authorList>
            <consortium name="The Broad Institute Genome Sequencing Platform"/>
            <person name="Cuomo C."/>
            <person name="Litvintseva A."/>
            <person name="Chen Y."/>
            <person name="Heitman J."/>
            <person name="Sun S."/>
            <person name="Springer D."/>
            <person name="Dromer F."/>
            <person name="Young S.K."/>
            <person name="Zeng Q."/>
            <person name="Gargeya S."/>
            <person name="Fitzgerald M."/>
            <person name="Abouelleil A."/>
            <person name="Alvarado L."/>
            <person name="Berlin A.M."/>
            <person name="Chapman S.B."/>
            <person name="Dewar J."/>
            <person name="Goldberg J."/>
            <person name="Griggs A."/>
            <person name="Gujja S."/>
            <person name="Hansen M."/>
            <person name="Howarth C."/>
            <person name="Imamovic A."/>
            <person name="Larimer J."/>
            <person name="McCowan C."/>
            <person name="Murphy C."/>
            <person name="Pearson M."/>
            <person name="Priest M."/>
            <person name="Roberts A."/>
            <person name="Saif S."/>
            <person name="Shea T."/>
            <person name="Sykes S."/>
            <person name="Wortman J."/>
            <person name="Nusbaum C."/>
            <person name="Birren B."/>
        </authorList>
    </citation>
    <scope>NUCLEOTIDE SEQUENCE [LARGE SCALE GENOMIC DNA]</scope>
    <source>
        <strain evidence="2 3">CBS 10435</strain>
    </source>
</reference>
<sequence length="111" mass="12436">MSPEVKNHIKVLYSRLETASTEKTVSDKENIELRKVLATKKRRTNGVTVQNVGGHLFTTQRVLDMAEEAATRRKKKRGENEEDGEEEEDIQGPGTLITTVERLGTPLDSAE</sequence>
<reference evidence="3" key="2">
    <citation type="submission" date="2013-12" db="EMBL/GenBank/DDBJ databases">
        <title>Evolution of pathogenesis and genome organization in the Tremellales.</title>
        <authorList>
            <person name="Cuomo C."/>
            <person name="Litvintseva A."/>
            <person name="Heitman J."/>
            <person name="Chen Y."/>
            <person name="Sun S."/>
            <person name="Springer D."/>
            <person name="Dromer F."/>
            <person name="Young S."/>
            <person name="Zeng Q."/>
            <person name="Chapman S."/>
            <person name="Gujja S."/>
            <person name="Saif S."/>
            <person name="Birren B."/>
        </authorList>
    </citation>
    <scope>NUCLEOTIDE SEQUENCE [LARGE SCALE GENOMIC DNA]</scope>
    <source>
        <strain evidence="3">CBS 10435</strain>
    </source>
</reference>
<evidence type="ECO:0000313" key="2">
    <source>
        <dbReference type="EMBL" id="OCF60956.1"/>
    </source>
</evidence>
<dbReference type="EMBL" id="KI669459">
    <property type="protein sequence ID" value="OCF60956.1"/>
    <property type="molecule type" value="Genomic_DNA"/>
</dbReference>
<protein>
    <submittedName>
        <fullName evidence="2">Uncharacterized protein</fullName>
    </submittedName>
</protein>